<dbReference type="PANTHER" id="PTHR14402:SF10">
    <property type="entry name" value="3CXXC-TYPE DOMAIN-CONTAINING PROTEIN"/>
    <property type="match status" value="1"/>
</dbReference>
<keyword evidence="10" id="KW-1185">Reference proteome</keyword>
<protein>
    <submittedName>
        <fullName evidence="9">Receptor-transporting protein 2-like</fullName>
    </submittedName>
</protein>
<accession>A0A1V9X2Z4</accession>
<proteinExistence type="predicted"/>
<dbReference type="PANTHER" id="PTHR14402">
    <property type="entry name" value="RECEPTOR TRANSPORTING PROTEIN"/>
    <property type="match status" value="1"/>
</dbReference>
<evidence type="ECO:0000313" key="9">
    <source>
        <dbReference type="EMBL" id="OQR67768.1"/>
    </source>
</evidence>
<evidence type="ECO:0000256" key="7">
    <source>
        <dbReference type="ARBA" id="ARBA00023136"/>
    </source>
</evidence>
<dbReference type="Proteomes" id="UP000192247">
    <property type="component" value="Unassembled WGS sequence"/>
</dbReference>
<feature type="domain" description="3CxxC-type" evidence="8">
    <location>
        <begin position="36"/>
        <end position="140"/>
    </location>
</feature>
<evidence type="ECO:0000259" key="8">
    <source>
        <dbReference type="SMART" id="SM01328"/>
    </source>
</evidence>
<evidence type="ECO:0000256" key="1">
    <source>
        <dbReference type="ARBA" id="ARBA00004167"/>
    </source>
</evidence>
<evidence type="ECO:0000256" key="3">
    <source>
        <dbReference type="ARBA" id="ARBA00022723"/>
    </source>
</evidence>
<comment type="subcellular location">
    <subcellularLocation>
        <location evidence="1">Membrane</location>
        <topology evidence="1">Single-pass membrane protein</topology>
    </subcellularLocation>
</comment>
<dbReference type="Pfam" id="PF13695">
    <property type="entry name" value="Zn_ribbon_3CxxC"/>
    <property type="match status" value="1"/>
</dbReference>
<keyword evidence="4" id="KW-0863">Zinc-finger</keyword>
<dbReference type="OrthoDB" id="8121437at2759"/>
<sequence length="160" mass="17948">MASWNQLIADAINDRPDSNKIRELAETAPDRIRFTRAFGHGSFKCPGGHKWSSHRVCVTFDIRRECVAKVWMQFCEKCPNNGARPDIKAAEQVQMVTRAVENFYLKAVAAKDNTIESARASGNSNDKPHRVNLCEACRVGKCVNNTVVDLTSRLLEQLTL</sequence>
<dbReference type="GO" id="GO:0031849">
    <property type="term" value="F:olfactory receptor binding"/>
    <property type="evidence" value="ECO:0007669"/>
    <property type="project" value="TreeGrafter"/>
</dbReference>
<evidence type="ECO:0000256" key="5">
    <source>
        <dbReference type="ARBA" id="ARBA00022833"/>
    </source>
</evidence>
<organism evidence="9 10">
    <name type="scientific">Tropilaelaps mercedesae</name>
    <dbReference type="NCBI Taxonomy" id="418985"/>
    <lineage>
        <taxon>Eukaryota</taxon>
        <taxon>Metazoa</taxon>
        <taxon>Ecdysozoa</taxon>
        <taxon>Arthropoda</taxon>
        <taxon>Chelicerata</taxon>
        <taxon>Arachnida</taxon>
        <taxon>Acari</taxon>
        <taxon>Parasitiformes</taxon>
        <taxon>Mesostigmata</taxon>
        <taxon>Gamasina</taxon>
        <taxon>Dermanyssoidea</taxon>
        <taxon>Laelapidae</taxon>
        <taxon>Tropilaelaps</taxon>
    </lineage>
</organism>
<comment type="caution">
    <text evidence="9">The sequence shown here is derived from an EMBL/GenBank/DDBJ whole genome shotgun (WGS) entry which is preliminary data.</text>
</comment>
<keyword evidence="6" id="KW-1133">Transmembrane helix</keyword>
<evidence type="ECO:0000313" key="10">
    <source>
        <dbReference type="Proteomes" id="UP000192247"/>
    </source>
</evidence>
<dbReference type="GO" id="GO:0051205">
    <property type="term" value="P:protein insertion into membrane"/>
    <property type="evidence" value="ECO:0007669"/>
    <property type="project" value="TreeGrafter"/>
</dbReference>
<dbReference type="InterPro" id="IPR026096">
    <property type="entry name" value="R-trans_p"/>
</dbReference>
<evidence type="ECO:0000256" key="2">
    <source>
        <dbReference type="ARBA" id="ARBA00022692"/>
    </source>
</evidence>
<evidence type="ECO:0000256" key="4">
    <source>
        <dbReference type="ARBA" id="ARBA00022771"/>
    </source>
</evidence>
<dbReference type="EMBL" id="MNPL01027454">
    <property type="protein sequence ID" value="OQR67768.1"/>
    <property type="molecule type" value="Genomic_DNA"/>
</dbReference>
<dbReference type="InParanoid" id="A0A1V9X2Z4"/>
<dbReference type="GO" id="GO:0008270">
    <property type="term" value="F:zinc ion binding"/>
    <property type="evidence" value="ECO:0007669"/>
    <property type="project" value="UniProtKB-KW"/>
</dbReference>
<dbReference type="GO" id="GO:0006612">
    <property type="term" value="P:protein targeting to membrane"/>
    <property type="evidence" value="ECO:0007669"/>
    <property type="project" value="TreeGrafter"/>
</dbReference>
<name>A0A1V9X2Z4_9ACAR</name>
<dbReference type="GO" id="GO:0016020">
    <property type="term" value="C:membrane"/>
    <property type="evidence" value="ECO:0007669"/>
    <property type="project" value="UniProtKB-SubCell"/>
</dbReference>
<keyword evidence="9" id="KW-0675">Receptor</keyword>
<dbReference type="AlphaFoldDB" id="A0A1V9X2Z4"/>
<gene>
    <name evidence="9" type="ORF">BIW11_13322</name>
</gene>
<keyword evidence="5" id="KW-0862">Zinc</keyword>
<evidence type="ECO:0000256" key="6">
    <source>
        <dbReference type="ARBA" id="ARBA00022989"/>
    </source>
</evidence>
<keyword evidence="3" id="KW-0479">Metal-binding</keyword>
<keyword evidence="2" id="KW-0812">Transmembrane</keyword>
<keyword evidence="7" id="KW-0472">Membrane</keyword>
<reference evidence="9 10" key="1">
    <citation type="journal article" date="2017" name="Gigascience">
        <title>Draft genome of the honey bee ectoparasitic mite, Tropilaelaps mercedesae, is shaped by the parasitic life history.</title>
        <authorList>
            <person name="Dong X."/>
            <person name="Armstrong S.D."/>
            <person name="Xia D."/>
            <person name="Makepeace B.L."/>
            <person name="Darby A.C."/>
            <person name="Kadowaki T."/>
        </authorList>
    </citation>
    <scope>NUCLEOTIDE SEQUENCE [LARGE SCALE GENOMIC DNA]</scope>
    <source>
        <strain evidence="9">Wuxi-XJTLU</strain>
    </source>
</reference>
<dbReference type="SMART" id="SM01328">
    <property type="entry name" value="zf-3CxxC"/>
    <property type="match status" value="1"/>
</dbReference>
<dbReference type="InterPro" id="IPR027377">
    <property type="entry name" value="ZAR1/RTP1-5-like_Znf-3CxxC"/>
</dbReference>